<keyword evidence="3" id="KW-0678">Repressor</keyword>
<dbReference type="InterPro" id="IPR047531">
    <property type="entry name" value="SAM_Scm-like"/>
</dbReference>
<reference evidence="9" key="2">
    <citation type="submission" date="2025-08" db="UniProtKB">
        <authorList>
            <consortium name="Ensembl"/>
        </authorList>
    </citation>
    <scope>IDENTIFICATION</scope>
</reference>
<dbReference type="FunFam" id="1.10.150.50:FF:000018">
    <property type="entry name" value="Polycomb protein scmh1 isoform 4"/>
    <property type="match status" value="1"/>
</dbReference>
<evidence type="ECO:0000256" key="5">
    <source>
        <dbReference type="ARBA" id="ARBA00023163"/>
    </source>
</evidence>
<accession>A0A087Y1H6</accession>
<dbReference type="SUPFAM" id="SSF47769">
    <property type="entry name" value="SAM/Pointed domain"/>
    <property type="match status" value="1"/>
</dbReference>
<organism evidence="9 10">
    <name type="scientific">Poecilia formosa</name>
    <name type="common">Amazon molly</name>
    <name type="synonym">Limia formosa</name>
    <dbReference type="NCBI Taxonomy" id="48698"/>
    <lineage>
        <taxon>Eukaryota</taxon>
        <taxon>Metazoa</taxon>
        <taxon>Chordata</taxon>
        <taxon>Craniata</taxon>
        <taxon>Vertebrata</taxon>
        <taxon>Euteleostomi</taxon>
        <taxon>Actinopterygii</taxon>
        <taxon>Neopterygii</taxon>
        <taxon>Teleostei</taxon>
        <taxon>Neoteleostei</taxon>
        <taxon>Acanthomorphata</taxon>
        <taxon>Ovalentaria</taxon>
        <taxon>Atherinomorphae</taxon>
        <taxon>Cyprinodontiformes</taxon>
        <taxon>Poeciliidae</taxon>
        <taxon>Poeciliinae</taxon>
        <taxon>Poecilia</taxon>
    </lineage>
</organism>
<dbReference type="InterPro" id="IPR013761">
    <property type="entry name" value="SAM/pointed_sf"/>
</dbReference>
<dbReference type="AlphaFoldDB" id="A0A087Y1H6"/>
<keyword evidence="10" id="KW-1185">Reference proteome</keyword>
<dbReference type="InterPro" id="IPR050548">
    <property type="entry name" value="PcG_chromatin_remod_factors"/>
</dbReference>
<feature type="compositionally biased region" description="Basic residues" evidence="7">
    <location>
        <begin position="55"/>
        <end position="69"/>
    </location>
</feature>
<dbReference type="GO" id="GO:0003682">
    <property type="term" value="F:chromatin binding"/>
    <property type="evidence" value="ECO:0007669"/>
    <property type="project" value="TreeGrafter"/>
</dbReference>
<dbReference type="GeneTree" id="ENSGT00940000157463"/>
<dbReference type="Ensembl" id="ENSPFOT00000011896.2">
    <property type="protein sequence ID" value="ENSPFOP00000011879.2"/>
    <property type="gene ID" value="ENSPFOG00000011889.2"/>
</dbReference>
<feature type="region of interest" description="Disordered" evidence="7">
    <location>
        <begin position="51"/>
        <end position="90"/>
    </location>
</feature>
<dbReference type="PANTHER" id="PTHR12247">
    <property type="entry name" value="POLYCOMB GROUP PROTEIN"/>
    <property type="match status" value="1"/>
</dbReference>
<evidence type="ECO:0000256" key="1">
    <source>
        <dbReference type="ARBA" id="ARBA00004123"/>
    </source>
</evidence>
<dbReference type="GO" id="GO:0005634">
    <property type="term" value="C:nucleus"/>
    <property type="evidence" value="ECO:0007669"/>
    <property type="project" value="UniProtKB-SubCell"/>
</dbReference>
<dbReference type="PANTHER" id="PTHR12247:SF85">
    <property type="entry name" value="SEX COMB ON MIDLEG-LIKE PROTEIN 4"/>
    <property type="match status" value="1"/>
</dbReference>
<dbReference type="SMART" id="SM00454">
    <property type="entry name" value="SAM"/>
    <property type="match status" value="1"/>
</dbReference>
<dbReference type="OMA" id="QFIVAPQ"/>
<dbReference type="EMBL" id="AYCK01005127">
    <property type="status" value="NOT_ANNOTATED_CDS"/>
    <property type="molecule type" value="Genomic_DNA"/>
</dbReference>
<comment type="similarity">
    <text evidence="2">Belongs to the SCM family.</text>
</comment>
<reference evidence="9" key="3">
    <citation type="submission" date="2025-09" db="UniProtKB">
        <authorList>
            <consortium name="Ensembl"/>
        </authorList>
    </citation>
    <scope>IDENTIFICATION</scope>
</reference>
<keyword evidence="4" id="KW-0805">Transcription regulation</keyword>
<evidence type="ECO:0000313" key="9">
    <source>
        <dbReference type="Ensembl" id="ENSPFOP00000011879.2"/>
    </source>
</evidence>
<evidence type="ECO:0000259" key="8">
    <source>
        <dbReference type="SMART" id="SM00454"/>
    </source>
</evidence>
<keyword evidence="5" id="KW-0804">Transcription</keyword>
<dbReference type="Gene3D" id="1.10.150.50">
    <property type="entry name" value="Transcription Factor, Ets-1"/>
    <property type="match status" value="1"/>
</dbReference>
<evidence type="ECO:0000256" key="4">
    <source>
        <dbReference type="ARBA" id="ARBA00023015"/>
    </source>
</evidence>
<dbReference type="Pfam" id="PF00536">
    <property type="entry name" value="SAM_1"/>
    <property type="match status" value="1"/>
</dbReference>
<reference evidence="10" key="1">
    <citation type="submission" date="2013-10" db="EMBL/GenBank/DDBJ databases">
        <authorList>
            <person name="Schartl M."/>
            <person name="Warren W."/>
        </authorList>
    </citation>
    <scope>NUCLEOTIDE SEQUENCE [LARGE SCALE GENOMIC DNA]</scope>
    <source>
        <strain evidence="10">female</strain>
    </source>
</reference>
<keyword evidence="6" id="KW-0539">Nucleus</keyword>
<dbReference type="CDD" id="cd09578">
    <property type="entry name" value="SAM_Scm"/>
    <property type="match status" value="1"/>
</dbReference>
<proteinExistence type="inferred from homology"/>
<sequence length="398" mass="44411">MSTLSAGLEMQTSTLDAQFIVAPQAKVTGRKRGRPPIRKLDFQSHYVDSLSPLKVPKKRGRKPGFKLKPRTAMPSLANSPPNSTPEPEMGSIPQDAAIVPHSATPQVLTDCRLPEKKQTCAKRLMHESVSSLRCHPDTYVNHVTQAIVNCSSCNKKGFRYIFFSVSYLQIKVVCMGEKQLLSDAVERDGTPYKSTYGKTIFRCLRCEHRLNPSSRLVHFKPTDNSSKEISLQLPVFLLSADTPLPDDFICDPPADKRYTIDLSDSAFNIMASQYQTKPSYIYRSNSCSTPIGLCRQLSSPATFQDGNRTALTPLPDAGEGKRLAGKDPSNWGVEDVVWFIKEADPQALAPHAEAFRKHEIDGDALLLLKSEMMMKYLGLKLGPALKLCYHIDRLRQNR</sequence>
<name>A0A087Y1H6_POEFO</name>
<evidence type="ECO:0000256" key="7">
    <source>
        <dbReference type="SAM" id="MobiDB-lite"/>
    </source>
</evidence>
<protein>
    <submittedName>
        <fullName evidence="9">Scm polycomb group protein like 4</fullName>
    </submittedName>
</protein>
<evidence type="ECO:0000256" key="6">
    <source>
        <dbReference type="ARBA" id="ARBA00023242"/>
    </source>
</evidence>
<dbReference type="GO" id="GO:0045892">
    <property type="term" value="P:negative regulation of DNA-templated transcription"/>
    <property type="evidence" value="ECO:0007669"/>
    <property type="project" value="TreeGrafter"/>
</dbReference>
<comment type="subcellular location">
    <subcellularLocation>
        <location evidence="1">Nucleus</location>
    </subcellularLocation>
</comment>
<evidence type="ECO:0000256" key="3">
    <source>
        <dbReference type="ARBA" id="ARBA00022491"/>
    </source>
</evidence>
<dbReference type="InterPro" id="IPR001660">
    <property type="entry name" value="SAM"/>
</dbReference>
<dbReference type="STRING" id="48698.ENSPFOP00000011879"/>
<dbReference type="eggNOG" id="KOG3766">
    <property type="taxonomic scope" value="Eukaryota"/>
</dbReference>
<feature type="domain" description="SAM" evidence="8">
    <location>
        <begin position="328"/>
        <end position="397"/>
    </location>
</feature>
<evidence type="ECO:0000256" key="2">
    <source>
        <dbReference type="ARBA" id="ARBA00008469"/>
    </source>
</evidence>
<dbReference type="Proteomes" id="UP000028760">
    <property type="component" value="Unassembled WGS sequence"/>
</dbReference>
<evidence type="ECO:0000313" key="10">
    <source>
        <dbReference type="Proteomes" id="UP000028760"/>
    </source>
</evidence>
<dbReference type="GO" id="GO:0042393">
    <property type="term" value="F:histone binding"/>
    <property type="evidence" value="ECO:0007669"/>
    <property type="project" value="TreeGrafter"/>
</dbReference>